<proteinExistence type="predicted"/>
<evidence type="ECO:0000313" key="5">
    <source>
        <dbReference type="Proteomes" id="UP000271554"/>
    </source>
</evidence>
<dbReference type="Proteomes" id="UP000271554">
    <property type="component" value="Chromosome"/>
</dbReference>
<dbReference type="KEGG" id="shun:DWB77_00018"/>
<feature type="region of interest" description="Disordered" evidence="2">
    <location>
        <begin position="440"/>
        <end position="459"/>
    </location>
</feature>
<feature type="domain" description="Tyr recombinase" evidence="3">
    <location>
        <begin position="463"/>
        <end position="684"/>
    </location>
</feature>
<accession>A0A387H5X2</accession>
<dbReference type="InterPro" id="IPR002104">
    <property type="entry name" value="Integrase_catalytic"/>
</dbReference>
<gene>
    <name evidence="4" type="ORF">DWB77_00018</name>
</gene>
<dbReference type="OrthoDB" id="8421690at2"/>
<evidence type="ECO:0000256" key="2">
    <source>
        <dbReference type="SAM" id="MobiDB-lite"/>
    </source>
</evidence>
<dbReference type="InterPro" id="IPR011010">
    <property type="entry name" value="DNA_brk_join_enz"/>
</dbReference>
<sequence length="865" mass="97188">MTAPVVSPPGLPLDVGPEPDWDYLALHGLDRAALLLRFPLGVDWHSLRSCRHPGCDRPASSAPWLCQRCLAGWRRAGAPADVDGWCVATPAPPVRRTYAERWCRVGCERTAEASGLCKGCARERLTRGLTVEQYLASGVRPRPSFGPCLVRVCPRTAVMRRTQLCNPHQRQWSKAGRPERGAWALTAAAVYTAIDEVPLGDLPPTVVVQVLRGYEAQLRQGGRISPGQIKSAVRWLCDHAVKDLVDADLPPKGGTTTYLRVWQRTLPLLDADPTTEHTRSLIRLSVLNRRYKGGTVDLRDVQAPWLTHLAQQYVLHLAAAGASPARLNTVGYAARWFAMFLRTLTGEGRRPSDVGRLGLLAYLRWLAQRARDTDDYRQLGDGDPTRPVIAERLLPALQGKGPLLVSPQRHCQLVSTLRDILEHGRSWLAENQAADVHLLERDVPPWPERDDTDSELEGRSQDALPETVFLQLMDEQHLALLPDGTRRNYIELTMRVGRRPWEIRHLEFDCLEWHDLDIEDPDGTVRRRSYPFLVYWMQKVRRRHKLPLHPSDAEVITRQQEYLRAAYPHRFTNLGRPRFGRMLLFPTPRLSRANASGERPYDSSSVGYWLATWLDQADVLDEHNQPLAPGRVFAYAFRHTYAQLRADAGVPLEILQVLMAHQDPSTTQVYYRVSHPRRIQAVRAIAAKFQFDLTGGRIRARSPQDDLADRVRAGVGSVPVPAGQCHEMNNVRADGRGCPVYYRCFSCTFYTTDFTHLPELRQLRAGKAEQLATLEAAYGSALTPGPLTATNLDLLRLEIKQIDELVAKCEADIGSLTQDERRTVESWLHSKDKLFTVIPVAAVLAGRQRLQQPTLDPILLGGAPS</sequence>
<dbReference type="GO" id="GO:0015074">
    <property type="term" value="P:DNA integration"/>
    <property type="evidence" value="ECO:0007669"/>
    <property type="project" value="InterPro"/>
</dbReference>
<dbReference type="EMBL" id="CP032698">
    <property type="protein sequence ID" value="AYG77911.1"/>
    <property type="molecule type" value="Genomic_DNA"/>
</dbReference>
<name>A0A387H5X2_9ACTN</name>
<organism evidence="4 5">
    <name type="scientific">Streptomyces hundungensis</name>
    <dbReference type="NCBI Taxonomy" id="1077946"/>
    <lineage>
        <taxon>Bacteria</taxon>
        <taxon>Bacillati</taxon>
        <taxon>Actinomycetota</taxon>
        <taxon>Actinomycetes</taxon>
        <taxon>Kitasatosporales</taxon>
        <taxon>Streptomycetaceae</taxon>
        <taxon>Streptomyces</taxon>
    </lineage>
</organism>
<dbReference type="SUPFAM" id="SSF56349">
    <property type="entry name" value="DNA breaking-rejoining enzymes"/>
    <property type="match status" value="1"/>
</dbReference>
<keyword evidence="1" id="KW-0233">DNA recombination</keyword>
<dbReference type="PROSITE" id="PS51898">
    <property type="entry name" value="TYR_RECOMBINASE"/>
    <property type="match status" value="1"/>
</dbReference>
<dbReference type="InterPro" id="IPR013762">
    <property type="entry name" value="Integrase-like_cat_sf"/>
</dbReference>
<protein>
    <recommendedName>
        <fullName evidence="3">Tyr recombinase domain-containing protein</fullName>
    </recommendedName>
</protein>
<dbReference type="CDD" id="cd00397">
    <property type="entry name" value="DNA_BRE_C"/>
    <property type="match status" value="1"/>
</dbReference>
<feature type="compositionally biased region" description="Basic and acidic residues" evidence="2">
    <location>
        <begin position="440"/>
        <end position="449"/>
    </location>
</feature>
<evidence type="ECO:0000256" key="1">
    <source>
        <dbReference type="ARBA" id="ARBA00023172"/>
    </source>
</evidence>
<evidence type="ECO:0000313" key="4">
    <source>
        <dbReference type="EMBL" id="AYG77911.1"/>
    </source>
</evidence>
<reference evidence="4 5" key="1">
    <citation type="submission" date="2018-10" db="EMBL/GenBank/DDBJ databases">
        <title>Relationship between Morphology and Antimicrobial Activity in Streptomyces.</title>
        <authorList>
            <person name="Kang H.J."/>
            <person name="Kim S.B."/>
        </authorList>
    </citation>
    <scope>NUCLEOTIDE SEQUENCE [LARGE SCALE GENOMIC DNA]</scope>
    <source>
        <strain evidence="4 5">BH38</strain>
    </source>
</reference>
<dbReference type="GO" id="GO:0003677">
    <property type="term" value="F:DNA binding"/>
    <property type="evidence" value="ECO:0007669"/>
    <property type="project" value="InterPro"/>
</dbReference>
<keyword evidence="5" id="KW-1185">Reference proteome</keyword>
<evidence type="ECO:0000259" key="3">
    <source>
        <dbReference type="PROSITE" id="PS51898"/>
    </source>
</evidence>
<dbReference type="AlphaFoldDB" id="A0A387H5X2"/>
<dbReference type="GO" id="GO:0006310">
    <property type="term" value="P:DNA recombination"/>
    <property type="evidence" value="ECO:0007669"/>
    <property type="project" value="UniProtKB-KW"/>
</dbReference>
<dbReference type="RefSeq" id="WP_120719319.1">
    <property type="nucleotide sequence ID" value="NZ_CP032698.1"/>
</dbReference>
<dbReference type="Gene3D" id="1.10.443.10">
    <property type="entry name" value="Intergrase catalytic core"/>
    <property type="match status" value="1"/>
</dbReference>